<evidence type="ECO:0000256" key="2">
    <source>
        <dbReference type="SAM" id="SignalP"/>
    </source>
</evidence>
<dbReference type="RefSeq" id="WP_045948586.1">
    <property type="nucleotide sequence ID" value="NZ_JZWV01000496.1"/>
</dbReference>
<evidence type="ECO:0008006" key="5">
    <source>
        <dbReference type="Google" id="ProtNLM"/>
    </source>
</evidence>
<dbReference type="STRING" id="68223.GCA_002028425_03091"/>
<evidence type="ECO:0000313" key="3">
    <source>
        <dbReference type="EMBL" id="KJY31392.1"/>
    </source>
</evidence>
<evidence type="ECO:0000256" key="1">
    <source>
        <dbReference type="SAM" id="MobiDB-lite"/>
    </source>
</evidence>
<feature type="chain" id="PRO_5039199186" description="Lipoprotein" evidence="2">
    <location>
        <begin position="24"/>
        <end position="182"/>
    </location>
</feature>
<reference evidence="3 4" key="1">
    <citation type="submission" date="2015-02" db="EMBL/GenBank/DDBJ databases">
        <authorList>
            <person name="Ju K.-S."/>
            <person name="Doroghazi J.R."/>
            <person name="Metcalf W."/>
        </authorList>
    </citation>
    <scope>NUCLEOTIDE SEQUENCE [LARGE SCALE GENOMIC DNA]</scope>
    <source>
        <strain evidence="3 4">NRRL ISP-5550</strain>
    </source>
</reference>
<proteinExistence type="predicted"/>
<sequence length="182" mass="18133">MSLTYLPRAAAAATAVAALFALATGCSGAGAPPAAEDPGPAAAAPVSLPAPRSAPSPAAVLTPAPAAGEVRTEQGPFTDRVKLTNTRLTTAGTPSVTGHVAISSDVSDTLALEITAAYYDAQGRLLGTGTFQYQEEGEDAHAQEHHDGPRAAGDGIDFTVPADHLTGTPAAAVLSVPVLVNE</sequence>
<evidence type="ECO:0000313" key="4">
    <source>
        <dbReference type="Proteomes" id="UP000033551"/>
    </source>
</evidence>
<feature type="compositionally biased region" description="Low complexity" evidence="1">
    <location>
        <begin position="29"/>
        <end position="59"/>
    </location>
</feature>
<feature type="compositionally biased region" description="Basic and acidic residues" evidence="1">
    <location>
        <begin position="139"/>
        <end position="149"/>
    </location>
</feature>
<feature type="region of interest" description="Disordered" evidence="1">
    <location>
        <begin position="29"/>
        <end position="75"/>
    </location>
</feature>
<keyword evidence="4" id="KW-1185">Reference proteome</keyword>
<organism evidence="3 4">
    <name type="scientific">Streptomyces katrae</name>
    <dbReference type="NCBI Taxonomy" id="68223"/>
    <lineage>
        <taxon>Bacteria</taxon>
        <taxon>Bacillati</taxon>
        <taxon>Actinomycetota</taxon>
        <taxon>Actinomycetes</taxon>
        <taxon>Kitasatosporales</taxon>
        <taxon>Streptomycetaceae</taxon>
        <taxon>Streptomyces</taxon>
    </lineage>
</organism>
<protein>
    <recommendedName>
        <fullName evidence="5">Lipoprotein</fullName>
    </recommendedName>
</protein>
<dbReference type="AlphaFoldDB" id="A0A0F4JAJ2"/>
<feature type="region of interest" description="Disordered" evidence="1">
    <location>
        <begin position="137"/>
        <end position="156"/>
    </location>
</feature>
<name>A0A0F4JAJ2_9ACTN</name>
<dbReference type="PATRIC" id="fig|68223.7.peg.8194"/>
<dbReference type="OrthoDB" id="4565789at2"/>
<gene>
    <name evidence="3" type="ORF">VR44_18235</name>
</gene>
<dbReference type="Proteomes" id="UP000033551">
    <property type="component" value="Unassembled WGS sequence"/>
</dbReference>
<feature type="signal peptide" evidence="2">
    <location>
        <begin position="1"/>
        <end position="23"/>
    </location>
</feature>
<accession>A0A0F4JAJ2</accession>
<comment type="caution">
    <text evidence="3">The sequence shown here is derived from an EMBL/GenBank/DDBJ whole genome shotgun (WGS) entry which is preliminary data.</text>
</comment>
<dbReference type="EMBL" id="JZWV01000496">
    <property type="protein sequence ID" value="KJY31392.1"/>
    <property type="molecule type" value="Genomic_DNA"/>
</dbReference>
<keyword evidence="2" id="KW-0732">Signal</keyword>